<dbReference type="PRINTS" id="PR00455">
    <property type="entry name" value="HTHTETR"/>
</dbReference>
<reference evidence="4 5" key="1">
    <citation type="submission" date="2020-08" db="EMBL/GenBank/DDBJ databases">
        <title>Cohnella phylogeny.</title>
        <authorList>
            <person name="Dunlap C."/>
        </authorList>
    </citation>
    <scope>NUCLEOTIDE SEQUENCE [LARGE SCALE GENOMIC DNA]</scope>
    <source>
        <strain evidence="4 5">DSM 25239</strain>
    </source>
</reference>
<protein>
    <submittedName>
        <fullName evidence="4">TetR/AcrR family transcriptional regulator</fullName>
    </submittedName>
</protein>
<dbReference type="SUPFAM" id="SSF48498">
    <property type="entry name" value="Tetracyclin repressor-like, C-terminal domain"/>
    <property type="match status" value="1"/>
</dbReference>
<dbReference type="InterPro" id="IPR036271">
    <property type="entry name" value="Tet_transcr_reg_TetR-rel_C_sf"/>
</dbReference>
<dbReference type="AlphaFoldDB" id="A0A841U348"/>
<gene>
    <name evidence="4" type="ORF">H7B90_26685</name>
</gene>
<evidence type="ECO:0000313" key="5">
    <source>
        <dbReference type="Proteomes" id="UP000553776"/>
    </source>
</evidence>
<dbReference type="InterPro" id="IPR050109">
    <property type="entry name" value="HTH-type_TetR-like_transc_reg"/>
</dbReference>
<proteinExistence type="predicted"/>
<dbReference type="PANTHER" id="PTHR30055">
    <property type="entry name" value="HTH-TYPE TRANSCRIPTIONAL REGULATOR RUTR"/>
    <property type="match status" value="1"/>
</dbReference>
<keyword evidence="5" id="KW-1185">Reference proteome</keyword>
<dbReference type="PROSITE" id="PS50977">
    <property type="entry name" value="HTH_TETR_2"/>
    <property type="match status" value="1"/>
</dbReference>
<feature type="DNA-binding region" description="H-T-H motif" evidence="2">
    <location>
        <begin position="42"/>
        <end position="61"/>
    </location>
</feature>
<dbReference type="Proteomes" id="UP000553776">
    <property type="component" value="Unassembled WGS sequence"/>
</dbReference>
<keyword evidence="1 2" id="KW-0238">DNA-binding</keyword>
<accession>A0A841U348</accession>
<evidence type="ECO:0000256" key="1">
    <source>
        <dbReference type="ARBA" id="ARBA00023125"/>
    </source>
</evidence>
<organism evidence="4 5">
    <name type="scientific">Cohnella xylanilytica</name>
    <dbReference type="NCBI Taxonomy" id="557555"/>
    <lineage>
        <taxon>Bacteria</taxon>
        <taxon>Bacillati</taxon>
        <taxon>Bacillota</taxon>
        <taxon>Bacilli</taxon>
        <taxon>Bacillales</taxon>
        <taxon>Paenibacillaceae</taxon>
        <taxon>Cohnella</taxon>
    </lineage>
</organism>
<evidence type="ECO:0000313" key="4">
    <source>
        <dbReference type="EMBL" id="MBB6694986.1"/>
    </source>
</evidence>
<dbReference type="InterPro" id="IPR009057">
    <property type="entry name" value="Homeodomain-like_sf"/>
</dbReference>
<dbReference type="GO" id="GO:0006355">
    <property type="term" value="P:regulation of DNA-templated transcription"/>
    <property type="evidence" value="ECO:0007669"/>
    <property type="project" value="UniProtKB-ARBA"/>
</dbReference>
<evidence type="ECO:0000256" key="2">
    <source>
        <dbReference type="PROSITE-ProRule" id="PRU00335"/>
    </source>
</evidence>
<dbReference type="SUPFAM" id="SSF46689">
    <property type="entry name" value="Homeodomain-like"/>
    <property type="match status" value="1"/>
</dbReference>
<dbReference type="Pfam" id="PF00440">
    <property type="entry name" value="TetR_N"/>
    <property type="match status" value="1"/>
</dbReference>
<name>A0A841U348_9BACL</name>
<dbReference type="InterPro" id="IPR001647">
    <property type="entry name" value="HTH_TetR"/>
</dbReference>
<evidence type="ECO:0000259" key="3">
    <source>
        <dbReference type="PROSITE" id="PS50977"/>
    </source>
</evidence>
<dbReference type="Gene3D" id="1.10.357.10">
    <property type="entry name" value="Tetracycline Repressor, domain 2"/>
    <property type="match status" value="1"/>
</dbReference>
<comment type="caution">
    <text evidence="4">The sequence shown here is derived from an EMBL/GenBank/DDBJ whole genome shotgun (WGS) entry which is preliminary data.</text>
</comment>
<dbReference type="GO" id="GO:0003677">
    <property type="term" value="F:DNA binding"/>
    <property type="evidence" value="ECO:0007669"/>
    <property type="project" value="UniProtKB-UniRule"/>
</dbReference>
<dbReference type="EMBL" id="JACJVR010000110">
    <property type="protein sequence ID" value="MBB6694986.1"/>
    <property type="molecule type" value="Genomic_DNA"/>
</dbReference>
<feature type="domain" description="HTH tetR-type" evidence="3">
    <location>
        <begin position="19"/>
        <end position="79"/>
    </location>
</feature>
<sequence length="215" mass="24602">MEPWLKELLEAGSDGKKVTEKQSRIVRAAIEMFAEKGYAASSTSEIAQRAGVAEGTIFRHYKTKKDLLLAIATPALARLIAPFVMREFRGVLSADYDSFESFLRALIDNRIEFVKQNLSLFKILVQELPFHSDLQERFREAILPLVLERVERILDRFKAEGKLRDLPNVTLVRLIVSAVFGYVLARTWSEAREETRWNDEAEREATIAFLVRGLT</sequence>
<dbReference type="PANTHER" id="PTHR30055:SF222">
    <property type="entry name" value="REGULATORY PROTEIN"/>
    <property type="match status" value="1"/>
</dbReference>